<dbReference type="InterPro" id="IPR003660">
    <property type="entry name" value="HAMP_dom"/>
</dbReference>
<gene>
    <name evidence="14" type="ORF">V1479_03165</name>
</gene>
<dbReference type="Pfam" id="PF00672">
    <property type="entry name" value="HAMP"/>
    <property type="match status" value="1"/>
</dbReference>
<feature type="domain" description="Histidine kinase" evidence="12">
    <location>
        <begin position="221"/>
        <end position="419"/>
    </location>
</feature>
<dbReference type="Pfam" id="PF02518">
    <property type="entry name" value="HATPase_c"/>
    <property type="match status" value="1"/>
</dbReference>
<proteinExistence type="predicted"/>
<feature type="transmembrane region" description="Helical" evidence="11">
    <location>
        <begin position="12"/>
        <end position="35"/>
    </location>
</feature>
<organism evidence="14 15">
    <name type="scientific">Neoaquamicrobium sediminum</name>
    <dbReference type="NCBI Taxonomy" id="1849104"/>
    <lineage>
        <taxon>Bacteria</taxon>
        <taxon>Pseudomonadati</taxon>
        <taxon>Pseudomonadota</taxon>
        <taxon>Alphaproteobacteria</taxon>
        <taxon>Hyphomicrobiales</taxon>
        <taxon>Phyllobacteriaceae</taxon>
        <taxon>Neoaquamicrobium</taxon>
    </lineage>
</organism>
<dbReference type="SUPFAM" id="SSF47384">
    <property type="entry name" value="Homodimeric domain of signal transducing histidine kinase"/>
    <property type="match status" value="1"/>
</dbReference>
<dbReference type="SMART" id="SM00388">
    <property type="entry name" value="HisKA"/>
    <property type="match status" value="1"/>
</dbReference>
<dbReference type="SUPFAM" id="SSF55874">
    <property type="entry name" value="ATPase domain of HSP90 chaperone/DNA topoisomerase II/histidine kinase"/>
    <property type="match status" value="1"/>
</dbReference>
<evidence type="ECO:0000256" key="9">
    <source>
        <dbReference type="ARBA" id="ARBA00022840"/>
    </source>
</evidence>
<protein>
    <recommendedName>
        <fullName evidence="3">histidine kinase</fullName>
        <ecNumber evidence="3">2.7.13.3</ecNumber>
    </recommendedName>
</protein>
<keyword evidence="7" id="KW-0547">Nucleotide-binding</keyword>
<dbReference type="PROSITE" id="PS50885">
    <property type="entry name" value="HAMP"/>
    <property type="match status" value="1"/>
</dbReference>
<evidence type="ECO:0000256" key="7">
    <source>
        <dbReference type="ARBA" id="ARBA00022741"/>
    </source>
</evidence>
<keyword evidence="11" id="KW-0472">Membrane</keyword>
<keyword evidence="5" id="KW-0597">Phosphoprotein</keyword>
<evidence type="ECO:0000256" key="3">
    <source>
        <dbReference type="ARBA" id="ARBA00012438"/>
    </source>
</evidence>
<dbReference type="PANTHER" id="PTHR44936">
    <property type="entry name" value="SENSOR PROTEIN CREC"/>
    <property type="match status" value="1"/>
</dbReference>
<dbReference type="PROSITE" id="PS50109">
    <property type="entry name" value="HIS_KIN"/>
    <property type="match status" value="1"/>
</dbReference>
<evidence type="ECO:0000256" key="10">
    <source>
        <dbReference type="SAM" id="MobiDB-lite"/>
    </source>
</evidence>
<evidence type="ECO:0000256" key="11">
    <source>
        <dbReference type="SAM" id="Phobius"/>
    </source>
</evidence>
<dbReference type="Proteomes" id="UP001559025">
    <property type="component" value="Unassembled WGS sequence"/>
</dbReference>
<keyword evidence="8 14" id="KW-0418">Kinase</keyword>
<comment type="caution">
    <text evidence="14">The sequence shown here is derived from an EMBL/GenBank/DDBJ whole genome shotgun (WGS) entry which is preliminary data.</text>
</comment>
<dbReference type="Gene3D" id="1.10.287.130">
    <property type="match status" value="1"/>
</dbReference>
<keyword evidence="9" id="KW-0067">ATP-binding</keyword>
<accession>A0ABV3WNQ7</accession>
<dbReference type="InterPro" id="IPR050980">
    <property type="entry name" value="2C_sensor_his_kinase"/>
</dbReference>
<dbReference type="EMBL" id="JAZHFV010000001">
    <property type="protein sequence ID" value="MEX4006288.1"/>
    <property type="molecule type" value="Genomic_DNA"/>
</dbReference>
<dbReference type="InterPro" id="IPR004358">
    <property type="entry name" value="Sig_transdc_His_kin-like_C"/>
</dbReference>
<evidence type="ECO:0000259" key="12">
    <source>
        <dbReference type="PROSITE" id="PS50109"/>
    </source>
</evidence>
<dbReference type="GO" id="GO:0016301">
    <property type="term" value="F:kinase activity"/>
    <property type="evidence" value="ECO:0007669"/>
    <property type="project" value="UniProtKB-KW"/>
</dbReference>
<dbReference type="EC" id="2.7.13.3" evidence="3"/>
<name>A0ABV3WNQ7_9HYPH</name>
<dbReference type="CDD" id="cd06225">
    <property type="entry name" value="HAMP"/>
    <property type="match status" value="1"/>
</dbReference>
<comment type="catalytic activity">
    <reaction evidence="1">
        <text>ATP + protein L-histidine = ADP + protein N-phospho-L-histidine.</text>
        <dbReference type="EC" id="2.7.13.3"/>
    </reaction>
</comment>
<dbReference type="InterPro" id="IPR036890">
    <property type="entry name" value="HATPase_C_sf"/>
</dbReference>
<dbReference type="SUPFAM" id="SSF158472">
    <property type="entry name" value="HAMP domain-like"/>
    <property type="match status" value="1"/>
</dbReference>
<evidence type="ECO:0000256" key="6">
    <source>
        <dbReference type="ARBA" id="ARBA00022679"/>
    </source>
</evidence>
<dbReference type="Gene3D" id="3.30.565.10">
    <property type="entry name" value="Histidine kinase-like ATPase, C-terminal domain"/>
    <property type="match status" value="1"/>
</dbReference>
<dbReference type="SMART" id="SM00387">
    <property type="entry name" value="HATPase_c"/>
    <property type="match status" value="1"/>
</dbReference>
<feature type="region of interest" description="Disordered" evidence="10">
    <location>
        <begin position="400"/>
        <end position="419"/>
    </location>
</feature>
<sequence length="419" mass="45801">MGRRVMRHSLFLKVYLTLLASLVVLALASGMFVHFSDDEDERGWSGRRDAVLAALLPAEADPAETRIVVRRLGEAFKADIALFESDGDTIATVGEPLAFPREHSWQSYRKGKLRHFVTRLPDGRVLAARVGIPFGPSRTNALVWLALIAGVTAIAAWPIVRHLTRRLERLRHGVEAWGQGDLALRVPVKGKDEVAAVSATFNRAAERIEKLIAAHRSLLANASHELRSPLARLRMAIDLYEQQPGEARKEEIVRNLAELDELVEEILLSSRLDHNQPVDLSQSVDLLALAAEEGARHGIGVTGDAAIVKGDPRLLARLVRNLMQNAQRHGAAPFDAQVRKLGETVELSVSDHGDGIADGEGERVFEPFYRPTGRAEAAGGWGLGLALVRQIAERHGATVRHERPSGGGTRFTVSFPAAD</sequence>
<evidence type="ECO:0000313" key="14">
    <source>
        <dbReference type="EMBL" id="MEX4006288.1"/>
    </source>
</evidence>
<dbReference type="InterPro" id="IPR003661">
    <property type="entry name" value="HisK_dim/P_dom"/>
</dbReference>
<evidence type="ECO:0000313" key="15">
    <source>
        <dbReference type="Proteomes" id="UP001559025"/>
    </source>
</evidence>
<evidence type="ECO:0000256" key="8">
    <source>
        <dbReference type="ARBA" id="ARBA00022777"/>
    </source>
</evidence>
<evidence type="ECO:0000256" key="4">
    <source>
        <dbReference type="ARBA" id="ARBA00022475"/>
    </source>
</evidence>
<dbReference type="InterPro" id="IPR003594">
    <property type="entry name" value="HATPase_dom"/>
</dbReference>
<comment type="subcellular location">
    <subcellularLocation>
        <location evidence="2">Cell membrane</location>
        <topology evidence="2">Multi-pass membrane protein</topology>
    </subcellularLocation>
</comment>
<dbReference type="CDD" id="cd00082">
    <property type="entry name" value="HisKA"/>
    <property type="match status" value="1"/>
</dbReference>
<keyword evidence="11" id="KW-0812">Transmembrane</keyword>
<dbReference type="InterPro" id="IPR036097">
    <property type="entry name" value="HisK_dim/P_sf"/>
</dbReference>
<dbReference type="SMART" id="SM00304">
    <property type="entry name" value="HAMP"/>
    <property type="match status" value="1"/>
</dbReference>
<keyword evidence="11" id="KW-1133">Transmembrane helix</keyword>
<evidence type="ECO:0000256" key="1">
    <source>
        <dbReference type="ARBA" id="ARBA00000085"/>
    </source>
</evidence>
<keyword evidence="4" id="KW-1003">Cell membrane</keyword>
<dbReference type="InterPro" id="IPR005467">
    <property type="entry name" value="His_kinase_dom"/>
</dbReference>
<feature type="transmembrane region" description="Helical" evidence="11">
    <location>
        <begin position="141"/>
        <end position="160"/>
    </location>
</feature>
<dbReference type="PANTHER" id="PTHR44936:SF10">
    <property type="entry name" value="SENSOR PROTEIN RSTB"/>
    <property type="match status" value="1"/>
</dbReference>
<keyword evidence="6" id="KW-0808">Transferase</keyword>
<evidence type="ECO:0000256" key="2">
    <source>
        <dbReference type="ARBA" id="ARBA00004651"/>
    </source>
</evidence>
<feature type="domain" description="HAMP" evidence="13">
    <location>
        <begin position="161"/>
        <end position="213"/>
    </location>
</feature>
<dbReference type="Pfam" id="PF00512">
    <property type="entry name" value="HisKA"/>
    <property type="match status" value="1"/>
</dbReference>
<evidence type="ECO:0000259" key="13">
    <source>
        <dbReference type="PROSITE" id="PS50885"/>
    </source>
</evidence>
<dbReference type="PRINTS" id="PR00344">
    <property type="entry name" value="BCTRLSENSOR"/>
</dbReference>
<evidence type="ECO:0000256" key="5">
    <source>
        <dbReference type="ARBA" id="ARBA00022553"/>
    </source>
</evidence>
<reference evidence="14 15" key="1">
    <citation type="submission" date="2024-01" db="EMBL/GenBank/DDBJ databases">
        <title>New evidence supports the origin of RcGTA from prophage.</title>
        <authorList>
            <person name="Xu Y."/>
            <person name="Liu B."/>
            <person name="Chen F."/>
        </authorList>
    </citation>
    <scope>NUCLEOTIDE SEQUENCE [LARGE SCALE GENOMIC DNA]</scope>
    <source>
        <strain evidence="14 15">CBW1107-2</strain>
    </source>
</reference>
<keyword evidence="15" id="KW-1185">Reference proteome</keyword>